<sequence length="158" mass="17595">MTLEGHHACAKLRSSCHISSTQVLSQNVENSPWRFGKMTTKVVSESSDTKVIKDYIVAFEGGVEHEEPVDANLAKKLHQSEELQVMVLVNYAPIKKKSSTIISNKSDDEMITNKRKWSSVEGQLWPLRSHANEVLFESSSGYALPGTMTVIMSLKSDL</sequence>
<name>A0A2U1QIQ6_ARTAN</name>
<accession>A0A2U1QIQ6</accession>
<comment type="caution">
    <text evidence="1">The sequence shown here is derived from an EMBL/GenBank/DDBJ whole genome shotgun (WGS) entry which is preliminary data.</text>
</comment>
<evidence type="ECO:0000313" key="1">
    <source>
        <dbReference type="EMBL" id="PWA97910.1"/>
    </source>
</evidence>
<reference evidence="1 2" key="1">
    <citation type="journal article" date="2018" name="Mol. Plant">
        <title>The genome of Artemisia annua provides insight into the evolution of Asteraceae family and artemisinin biosynthesis.</title>
        <authorList>
            <person name="Shen Q."/>
            <person name="Zhang L."/>
            <person name="Liao Z."/>
            <person name="Wang S."/>
            <person name="Yan T."/>
            <person name="Shi P."/>
            <person name="Liu M."/>
            <person name="Fu X."/>
            <person name="Pan Q."/>
            <person name="Wang Y."/>
            <person name="Lv Z."/>
            <person name="Lu X."/>
            <person name="Zhang F."/>
            <person name="Jiang W."/>
            <person name="Ma Y."/>
            <person name="Chen M."/>
            <person name="Hao X."/>
            <person name="Li L."/>
            <person name="Tang Y."/>
            <person name="Lv G."/>
            <person name="Zhou Y."/>
            <person name="Sun X."/>
            <person name="Brodelius P.E."/>
            <person name="Rose J.K.C."/>
            <person name="Tang K."/>
        </authorList>
    </citation>
    <scope>NUCLEOTIDE SEQUENCE [LARGE SCALE GENOMIC DNA]</scope>
    <source>
        <strain evidence="2">cv. Huhao1</strain>
        <tissue evidence="1">Leaf</tissue>
    </source>
</reference>
<gene>
    <name evidence="1" type="ORF">CTI12_AA021800</name>
</gene>
<dbReference type="EMBL" id="PKPP01000094">
    <property type="protein sequence ID" value="PWA97910.1"/>
    <property type="molecule type" value="Genomic_DNA"/>
</dbReference>
<proteinExistence type="predicted"/>
<organism evidence="1 2">
    <name type="scientific">Artemisia annua</name>
    <name type="common">Sweet wormwood</name>
    <dbReference type="NCBI Taxonomy" id="35608"/>
    <lineage>
        <taxon>Eukaryota</taxon>
        <taxon>Viridiplantae</taxon>
        <taxon>Streptophyta</taxon>
        <taxon>Embryophyta</taxon>
        <taxon>Tracheophyta</taxon>
        <taxon>Spermatophyta</taxon>
        <taxon>Magnoliopsida</taxon>
        <taxon>eudicotyledons</taxon>
        <taxon>Gunneridae</taxon>
        <taxon>Pentapetalae</taxon>
        <taxon>asterids</taxon>
        <taxon>campanulids</taxon>
        <taxon>Asterales</taxon>
        <taxon>Asteraceae</taxon>
        <taxon>Asteroideae</taxon>
        <taxon>Anthemideae</taxon>
        <taxon>Artemisiinae</taxon>
        <taxon>Artemisia</taxon>
    </lineage>
</organism>
<dbReference type="AlphaFoldDB" id="A0A2U1QIQ6"/>
<evidence type="ECO:0000313" key="2">
    <source>
        <dbReference type="Proteomes" id="UP000245207"/>
    </source>
</evidence>
<protein>
    <submittedName>
        <fullName evidence="1">NAD(P)-binding Rossmann-fold superfamily protein</fullName>
    </submittedName>
</protein>
<dbReference type="Proteomes" id="UP000245207">
    <property type="component" value="Unassembled WGS sequence"/>
</dbReference>
<keyword evidence="2" id="KW-1185">Reference proteome</keyword>